<dbReference type="Proteomes" id="UP000579945">
    <property type="component" value="Unassembled WGS sequence"/>
</dbReference>
<evidence type="ECO:0000256" key="1">
    <source>
        <dbReference type="SAM" id="SignalP"/>
    </source>
</evidence>
<keyword evidence="1" id="KW-0732">Signal</keyword>
<sequence length="364" mass="37906">MKKRMRLLLATATGVAVLVGGASLSSASASVSQAAYVAADDITNVSMSGSAYVPADKEIEVGFTFAVANPLGTGDGPTTDADKVAVTSADITPPGKSAKAVSLTYTAPANLTDATQKRPASASGSGKFTITKDDPSGDWTLKIVTSRGTNSFTVKVAGKQGITGASVNPNPVNLVKGQEVKVTVQAAVKDASLVSAKMTSDTTSEYYDLGSLELGTDGYYTGTVYFTDDSAPGEWTLEISANRGGETLKGVGAFTVNAPSGGASKKAKSKVTLGAPAKSKVSKAFKLYGKVYRGSKAYAGKIVEVYFKKKGTTKYKFMGFAKASSTGKYSKAVKQRYDGYWRVKVPATSKTYGSWSSQKFVDVK</sequence>
<evidence type="ECO:0000313" key="2">
    <source>
        <dbReference type="EMBL" id="MBB3727916.1"/>
    </source>
</evidence>
<dbReference type="GeneID" id="95390190"/>
<gene>
    <name evidence="2" type="ORF">FHR33_003776</name>
</gene>
<protein>
    <submittedName>
        <fullName evidence="2">Uncharacterized protein</fullName>
    </submittedName>
</protein>
<dbReference type="RefSeq" id="WP_183649139.1">
    <property type="nucleotide sequence ID" value="NZ_JACIBV010000001.1"/>
</dbReference>
<feature type="signal peptide" evidence="1">
    <location>
        <begin position="1"/>
        <end position="34"/>
    </location>
</feature>
<dbReference type="EMBL" id="JACIBV010000001">
    <property type="protein sequence ID" value="MBB3727916.1"/>
    <property type="molecule type" value="Genomic_DNA"/>
</dbReference>
<dbReference type="AlphaFoldDB" id="A0A7W5V4V2"/>
<organism evidence="2 3">
    <name type="scientific">Nonomuraea dietziae</name>
    <dbReference type="NCBI Taxonomy" id="65515"/>
    <lineage>
        <taxon>Bacteria</taxon>
        <taxon>Bacillati</taxon>
        <taxon>Actinomycetota</taxon>
        <taxon>Actinomycetes</taxon>
        <taxon>Streptosporangiales</taxon>
        <taxon>Streptosporangiaceae</taxon>
        <taxon>Nonomuraea</taxon>
    </lineage>
</organism>
<evidence type="ECO:0000313" key="3">
    <source>
        <dbReference type="Proteomes" id="UP000579945"/>
    </source>
</evidence>
<proteinExistence type="predicted"/>
<accession>A0A7W5V4V2</accession>
<feature type="chain" id="PRO_5031440976" evidence="1">
    <location>
        <begin position="35"/>
        <end position="364"/>
    </location>
</feature>
<reference evidence="2 3" key="1">
    <citation type="submission" date="2020-08" db="EMBL/GenBank/DDBJ databases">
        <title>Sequencing the genomes of 1000 actinobacteria strains.</title>
        <authorList>
            <person name="Klenk H.-P."/>
        </authorList>
    </citation>
    <scope>NUCLEOTIDE SEQUENCE [LARGE SCALE GENOMIC DNA]</scope>
    <source>
        <strain evidence="2 3">DSM 44320</strain>
    </source>
</reference>
<comment type="caution">
    <text evidence="2">The sequence shown here is derived from an EMBL/GenBank/DDBJ whole genome shotgun (WGS) entry which is preliminary data.</text>
</comment>
<name>A0A7W5V4V2_9ACTN</name>
<keyword evidence="3" id="KW-1185">Reference proteome</keyword>